<dbReference type="AlphaFoldDB" id="A0A9W8K8V3"/>
<dbReference type="OrthoDB" id="10615722at2759"/>
<organism evidence="2 3">
    <name type="scientific">Agrocybe chaxingu</name>
    <dbReference type="NCBI Taxonomy" id="84603"/>
    <lineage>
        <taxon>Eukaryota</taxon>
        <taxon>Fungi</taxon>
        <taxon>Dikarya</taxon>
        <taxon>Basidiomycota</taxon>
        <taxon>Agaricomycotina</taxon>
        <taxon>Agaricomycetes</taxon>
        <taxon>Agaricomycetidae</taxon>
        <taxon>Agaricales</taxon>
        <taxon>Agaricineae</taxon>
        <taxon>Strophariaceae</taxon>
        <taxon>Agrocybe</taxon>
    </lineage>
</organism>
<comment type="caution">
    <text evidence="2">The sequence shown here is derived from an EMBL/GenBank/DDBJ whole genome shotgun (WGS) entry which is preliminary data.</text>
</comment>
<feature type="compositionally biased region" description="Basic and acidic residues" evidence="1">
    <location>
        <begin position="8"/>
        <end position="58"/>
    </location>
</feature>
<reference evidence="2" key="1">
    <citation type="submission" date="2022-07" db="EMBL/GenBank/DDBJ databases">
        <title>Genome Sequence of Agrocybe chaxingu.</title>
        <authorList>
            <person name="Buettner E."/>
        </authorList>
    </citation>
    <scope>NUCLEOTIDE SEQUENCE</scope>
    <source>
        <strain evidence="2">MP-N11</strain>
    </source>
</reference>
<accession>A0A9W8K8V3</accession>
<keyword evidence="3" id="KW-1185">Reference proteome</keyword>
<name>A0A9W8K8V3_9AGAR</name>
<dbReference type="EMBL" id="JANKHO010000453">
    <property type="protein sequence ID" value="KAJ3509756.1"/>
    <property type="molecule type" value="Genomic_DNA"/>
</dbReference>
<sequence length="176" mass="20250">MGGRGRLHAREDKKKDEHKKEEHKKDEHKKDEHKKDEHKEEHKKAEHKAEHAPAHEQVENTETPVEETLAEAPAHTTEAHLHAREFDDLEVRFKGARMGGRPGGMGRMRGRDLEELSAREWEELEELAARDPFLGKIVRKAGAEVHAAATQERRDLESVEELATRAYFDSAFDELD</sequence>
<dbReference type="Proteomes" id="UP001148786">
    <property type="component" value="Unassembled WGS sequence"/>
</dbReference>
<gene>
    <name evidence="2" type="ORF">NLJ89_g5052</name>
</gene>
<evidence type="ECO:0000313" key="3">
    <source>
        <dbReference type="Proteomes" id="UP001148786"/>
    </source>
</evidence>
<protein>
    <submittedName>
        <fullName evidence="2">Uncharacterized protein</fullName>
    </submittedName>
</protein>
<evidence type="ECO:0000313" key="2">
    <source>
        <dbReference type="EMBL" id="KAJ3509756.1"/>
    </source>
</evidence>
<proteinExistence type="predicted"/>
<evidence type="ECO:0000256" key="1">
    <source>
        <dbReference type="SAM" id="MobiDB-lite"/>
    </source>
</evidence>
<feature type="region of interest" description="Disordered" evidence="1">
    <location>
        <begin position="1"/>
        <end position="85"/>
    </location>
</feature>